<organism evidence="1 2">
    <name type="scientific">Exserohilum turcicum (strain 28A)</name>
    <name type="common">Northern leaf blight fungus</name>
    <name type="synonym">Setosphaeria turcica</name>
    <dbReference type="NCBI Taxonomy" id="671987"/>
    <lineage>
        <taxon>Eukaryota</taxon>
        <taxon>Fungi</taxon>
        <taxon>Dikarya</taxon>
        <taxon>Ascomycota</taxon>
        <taxon>Pezizomycotina</taxon>
        <taxon>Dothideomycetes</taxon>
        <taxon>Pleosporomycetidae</taxon>
        <taxon>Pleosporales</taxon>
        <taxon>Pleosporineae</taxon>
        <taxon>Pleosporaceae</taxon>
        <taxon>Exserohilum</taxon>
    </lineage>
</organism>
<gene>
    <name evidence="1" type="ORF">SETTUDRAFT_155255</name>
</gene>
<dbReference type="AlphaFoldDB" id="R0IF73"/>
<reference evidence="1 2" key="2">
    <citation type="journal article" date="2013" name="PLoS Genet.">
        <title>Comparative genome structure, secondary metabolite, and effector coding capacity across Cochliobolus pathogens.</title>
        <authorList>
            <person name="Condon B.J."/>
            <person name="Leng Y."/>
            <person name="Wu D."/>
            <person name="Bushley K.E."/>
            <person name="Ohm R.A."/>
            <person name="Otillar R."/>
            <person name="Martin J."/>
            <person name="Schackwitz W."/>
            <person name="Grimwood J."/>
            <person name="MohdZainudin N."/>
            <person name="Xue C."/>
            <person name="Wang R."/>
            <person name="Manning V.A."/>
            <person name="Dhillon B."/>
            <person name="Tu Z.J."/>
            <person name="Steffenson B.J."/>
            <person name="Salamov A."/>
            <person name="Sun H."/>
            <person name="Lowry S."/>
            <person name="LaButti K."/>
            <person name="Han J."/>
            <person name="Copeland A."/>
            <person name="Lindquist E."/>
            <person name="Barry K."/>
            <person name="Schmutz J."/>
            <person name="Baker S.E."/>
            <person name="Ciuffetti L.M."/>
            <person name="Grigoriev I.V."/>
            <person name="Zhong S."/>
            <person name="Turgeon B.G."/>
        </authorList>
    </citation>
    <scope>NUCLEOTIDE SEQUENCE [LARGE SCALE GENOMIC DNA]</scope>
    <source>
        <strain evidence="2">28A</strain>
    </source>
</reference>
<sequence>MACFSTQHRCDSSLPQVTDVAAIKGPHKSPRSLILSRSKYGAFHATLVPPMQSAEKETWDHLTPNTDSAS</sequence>
<keyword evidence="2" id="KW-1185">Reference proteome</keyword>
<dbReference type="HOGENOM" id="CLU_2759418_0_0_1"/>
<name>R0IF73_EXST2</name>
<accession>R0IF73</accession>
<dbReference type="Proteomes" id="UP000016935">
    <property type="component" value="Unassembled WGS sequence"/>
</dbReference>
<protein>
    <submittedName>
        <fullName evidence="1">Uncharacterized protein</fullName>
    </submittedName>
</protein>
<proteinExistence type="predicted"/>
<reference evidence="1 2" key="1">
    <citation type="journal article" date="2012" name="PLoS Pathog.">
        <title>Diverse lifestyles and strategies of plant pathogenesis encoded in the genomes of eighteen Dothideomycetes fungi.</title>
        <authorList>
            <person name="Ohm R.A."/>
            <person name="Feau N."/>
            <person name="Henrissat B."/>
            <person name="Schoch C.L."/>
            <person name="Horwitz B.A."/>
            <person name="Barry K.W."/>
            <person name="Condon B.J."/>
            <person name="Copeland A.C."/>
            <person name="Dhillon B."/>
            <person name="Glaser F."/>
            <person name="Hesse C.N."/>
            <person name="Kosti I."/>
            <person name="LaButti K."/>
            <person name="Lindquist E.A."/>
            <person name="Lucas S."/>
            <person name="Salamov A.A."/>
            <person name="Bradshaw R.E."/>
            <person name="Ciuffetti L."/>
            <person name="Hamelin R.C."/>
            <person name="Kema G.H.J."/>
            <person name="Lawrence C."/>
            <person name="Scott J.A."/>
            <person name="Spatafora J.W."/>
            <person name="Turgeon B.G."/>
            <person name="de Wit P.J.G.M."/>
            <person name="Zhong S."/>
            <person name="Goodwin S.B."/>
            <person name="Grigoriev I.V."/>
        </authorList>
    </citation>
    <scope>NUCLEOTIDE SEQUENCE [LARGE SCALE GENOMIC DNA]</scope>
    <source>
        <strain evidence="2">28A</strain>
    </source>
</reference>
<dbReference type="RefSeq" id="XP_008028376.1">
    <property type="nucleotide sequence ID" value="XM_008030185.1"/>
</dbReference>
<evidence type="ECO:0000313" key="2">
    <source>
        <dbReference type="Proteomes" id="UP000016935"/>
    </source>
</evidence>
<dbReference type="GeneID" id="19397496"/>
<evidence type="ECO:0000313" key="1">
    <source>
        <dbReference type="EMBL" id="EOA83930.1"/>
    </source>
</evidence>
<dbReference type="EMBL" id="KB908814">
    <property type="protein sequence ID" value="EOA83930.1"/>
    <property type="molecule type" value="Genomic_DNA"/>
</dbReference>